<dbReference type="EMBL" id="LWMH01000002">
    <property type="protein sequence ID" value="KZS44035.1"/>
    <property type="molecule type" value="Genomic_DNA"/>
</dbReference>
<dbReference type="PANTHER" id="PTHR30105:SF2">
    <property type="entry name" value="DIVERGENT POLYSACCHARIDE DEACETYLASE SUPERFAMILY"/>
    <property type="match status" value="1"/>
</dbReference>
<dbReference type="OrthoDB" id="9784811at2"/>
<sequence>MRKVFRNSVVFLLCMICGIANGTQGGGYFAGTANAAEPPVQVTRQLREEPLNNQSGKGQKISKLSVIIDDFGNGQKGTQEMLSLPVKITVAVMPFLPTSKKDAESAHKMGHDVIIHMPMEPKQGRASWLGPGAILSSLTDEEIRKRMEEAIDSVPYAIGINNHMGSKVTGDERIMSIVLDVCKERGLFFIDSKTNYRSVVGKLAAEKGMPAIANDIFLDDVHTVQHVSKQLVTAAQHAEERTSCIAIGHVGVFGTRTAEALKVSIPELQKKVEFVGISDLVRERSSWRPNPLPTY</sequence>
<evidence type="ECO:0000313" key="2">
    <source>
        <dbReference type="EMBL" id="KZS44035.1"/>
    </source>
</evidence>
<protein>
    <recommendedName>
        <fullName evidence="4">Sugar deacetylase</fullName>
    </recommendedName>
</protein>
<dbReference type="PANTHER" id="PTHR30105">
    <property type="entry name" value="UNCHARACTERIZED YIBQ-RELATED"/>
    <property type="match status" value="1"/>
</dbReference>
<dbReference type="Proteomes" id="UP000076796">
    <property type="component" value="Unassembled WGS sequence"/>
</dbReference>
<reference evidence="2" key="1">
    <citation type="journal article" date="2016" name="Genome Announc.">
        <title>Draft genomes of two strains of Paenibacillus glucanolyticus with capability to degrade lignocellulose.</title>
        <authorList>
            <person name="Mathews S.L."/>
            <person name="Pawlak J."/>
            <person name="Grunden A.M."/>
        </authorList>
    </citation>
    <scope>NUCLEOTIDE SEQUENCE [LARGE SCALE GENOMIC DNA]</scope>
    <source>
        <strain evidence="2">SLM1</strain>
    </source>
</reference>
<dbReference type="Gene3D" id="3.20.20.370">
    <property type="entry name" value="Glycoside hydrolase/deacetylase"/>
    <property type="match status" value="1"/>
</dbReference>
<name>A0A163EUZ0_9BACL</name>
<dbReference type="STRING" id="59843.A3958_00855"/>
<proteinExistence type="predicted"/>
<evidence type="ECO:0008006" key="4">
    <source>
        <dbReference type="Google" id="ProtNLM"/>
    </source>
</evidence>
<comment type="caution">
    <text evidence="2">The sequence shown here is derived from an EMBL/GenBank/DDBJ whole genome shotgun (WGS) entry which is preliminary data.</text>
</comment>
<gene>
    <name evidence="2" type="ORF">AWU65_28595</name>
</gene>
<feature type="chain" id="PRO_5038376412" description="Sugar deacetylase" evidence="1">
    <location>
        <begin position="23"/>
        <end position="295"/>
    </location>
</feature>
<dbReference type="CDD" id="cd10936">
    <property type="entry name" value="CE4_DAC2"/>
    <property type="match status" value="1"/>
</dbReference>
<accession>A0A163EUZ0</accession>
<keyword evidence="3" id="KW-1185">Reference proteome</keyword>
<dbReference type="GO" id="GO:0005975">
    <property type="term" value="P:carbohydrate metabolic process"/>
    <property type="evidence" value="ECO:0007669"/>
    <property type="project" value="InterPro"/>
</dbReference>
<evidence type="ECO:0000256" key="1">
    <source>
        <dbReference type="SAM" id="SignalP"/>
    </source>
</evidence>
<dbReference type="Pfam" id="PF04748">
    <property type="entry name" value="Polysacc_deac_2"/>
    <property type="match status" value="1"/>
</dbReference>
<dbReference type="GeneID" id="97554395"/>
<dbReference type="SUPFAM" id="SSF88713">
    <property type="entry name" value="Glycoside hydrolase/deacetylase"/>
    <property type="match status" value="1"/>
</dbReference>
<dbReference type="InterPro" id="IPR006837">
    <property type="entry name" value="Divergent_DAC"/>
</dbReference>
<dbReference type="AlphaFoldDB" id="A0A163EUZ0"/>
<dbReference type="RefSeq" id="WP_063480197.1">
    <property type="nucleotide sequence ID" value="NZ_CP147845.1"/>
</dbReference>
<organism evidence="2 3">
    <name type="scientific">Paenibacillus glucanolyticus</name>
    <dbReference type="NCBI Taxonomy" id="59843"/>
    <lineage>
        <taxon>Bacteria</taxon>
        <taxon>Bacillati</taxon>
        <taxon>Bacillota</taxon>
        <taxon>Bacilli</taxon>
        <taxon>Bacillales</taxon>
        <taxon>Paenibacillaceae</taxon>
        <taxon>Paenibacillus</taxon>
    </lineage>
</organism>
<dbReference type="InterPro" id="IPR011330">
    <property type="entry name" value="Glyco_hydro/deAcase_b/a-brl"/>
</dbReference>
<keyword evidence="1" id="KW-0732">Signal</keyword>
<evidence type="ECO:0000313" key="3">
    <source>
        <dbReference type="Proteomes" id="UP000076796"/>
    </source>
</evidence>
<feature type="signal peptide" evidence="1">
    <location>
        <begin position="1"/>
        <end position="22"/>
    </location>
</feature>